<accession>A0A402CMT6</accession>
<dbReference type="InterPro" id="IPR013762">
    <property type="entry name" value="Integrase-like_cat_sf"/>
</dbReference>
<protein>
    <submittedName>
        <fullName evidence="4">Putative integrase</fullName>
    </submittedName>
</protein>
<evidence type="ECO:0000256" key="1">
    <source>
        <dbReference type="ARBA" id="ARBA00023125"/>
    </source>
</evidence>
<dbReference type="GO" id="GO:0006310">
    <property type="term" value="P:DNA recombination"/>
    <property type="evidence" value="ECO:0007669"/>
    <property type="project" value="UniProtKB-KW"/>
</dbReference>
<dbReference type="EMBL" id="BHYM01000117">
    <property type="protein sequence ID" value="GCE44904.1"/>
    <property type="molecule type" value="Genomic_DNA"/>
</dbReference>
<dbReference type="Gene3D" id="1.10.443.10">
    <property type="entry name" value="Intergrase catalytic core"/>
    <property type="match status" value="1"/>
</dbReference>
<keyword evidence="5" id="KW-1185">Reference proteome</keyword>
<gene>
    <name evidence="4" type="ORF">Rhow_000530</name>
</gene>
<dbReference type="Gene3D" id="1.10.150.130">
    <property type="match status" value="1"/>
</dbReference>
<evidence type="ECO:0000313" key="4">
    <source>
        <dbReference type="EMBL" id="GCE44904.1"/>
    </source>
</evidence>
<dbReference type="InterPro" id="IPR011010">
    <property type="entry name" value="DNA_brk_join_enz"/>
</dbReference>
<keyword evidence="2" id="KW-0233">DNA recombination</keyword>
<proteinExistence type="predicted"/>
<keyword evidence="1" id="KW-0238">DNA-binding</keyword>
<reference evidence="4 5" key="1">
    <citation type="submission" date="2018-11" db="EMBL/GenBank/DDBJ databases">
        <title>Microbial catabolism of amino acid.</title>
        <authorList>
            <person name="Hibi M."/>
            <person name="Ogawa J."/>
        </authorList>
    </citation>
    <scope>NUCLEOTIDE SEQUENCE [LARGE SCALE GENOMIC DNA]</scope>
    <source>
        <strain evidence="4 5">C31-06</strain>
    </source>
</reference>
<dbReference type="GO" id="GO:0015074">
    <property type="term" value="P:DNA integration"/>
    <property type="evidence" value="ECO:0007669"/>
    <property type="project" value="InterPro"/>
</dbReference>
<dbReference type="InterPro" id="IPR010998">
    <property type="entry name" value="Integrase_recombinase_N"/>
</dbReference>
<dbReference type="SUPFAM" id="SSF56349">
    <property type="entry name" value="DNA breaking-rejoining enzymes"/>
    <property type="match status" value="1"/>
</dbReference>
<dbReference type="Proteomes" id="UP000287519">
    <property type="component" value="Unassembled WGS sequence"/>
</dbReference>
<organism evidence="4 5">
    <name type="scientific">Rhodococcus wratislaviensis</name>
    <name type="common">Tsukamurella wratislaviensis</name>
    <dbReference type="NCBI Taxonomy" id="44752"/>
    <lineage>
        <taxon>Bacteria</taxon>
        <taxon>Bacillati</taxon>
        <taxon>Actinomycetota</taxon>
        <taxon>Actinomycetes</taxon>
        <taxon>Mycobacteriales</taxon>
        <taxon>Nocardiaceae</taxon>
        <taxon>Rhodococcus</taxon>
    </lineage>
</organism>
<evidence type="ECO:0000256" key="3">
    <source>
        <dbReference type="SAM" id="MobiDB-lite"/>
    </source>
</evidence>
<dbReference type="AlphaFoldDB" id="A0A402CMT6"/>
<dbReference type="GO" id="GO:0003677">
    <property type="term" value="F:DNA binding"/>
    <property type="evidence" value="ECO:0007669"/>
    <property type="project" value="UniProtKB-KW"/>
</dbReference>
<dbReference type="SUPFAM" id="SSF47823">
    <property type="entry name" value="lambda integrase-like, N-terminal domain"/>
    <property type="match status" value="1"/>
</dbReference>
<sequence>MRRRGEGSSTGAALTGTPRCRRIRRRWPAYLVDAAHRPGRYPGVCAGHLDQMGGRDRPIITTGPACSLRPGRRLCAPPCPGSAVTTPPWGTGPAPPGPALLTTDIVTITAAARNTVDGWAQAVLERRDSALILMGFAGAFRRSELVGLDGADVNVHRHDGVHVRLRRSKTDQEGKGTVLALPFTDRHDSCPPCAYARWAQIVAAFDTRGRPGVIRLLTTAEPFEAHVCRGAVPRIAARAPLFRSIRKNGNLSETALSGATVHKAIRRRAEQAGYDADLVSQLAAGRFRHPSLPQRRGRTRDHASDRASGAGNARSVCPRTGPAGRERRHCPRAVAVYATTPGAGDGSLRLSDRDRHVWALFTDWCVATDQPPIPATPQQLARFLHDNPAAPATQRRRVSVINTVHRRQRHPAPGTDEAIRRALNATRAARLKRRSALVAERLRQIPVAGWPAGLFGRRDALILALAASGMGFEQIARLRRRDITAPGDHSAPLLLSVDREPIDLPESPEIPIVSIYREWTEVLGNDRWVQVWS</sequence>
<evidence type="ECO:0000313" key="5">
    <source>
        <dbReference type="Proteomes" id="UP000287519"/>
    </source>
</evidence>
<evidence type="ECO:0000256" key="2">
    <source>
        <dbReference type="ARBA" id="ARBA00023172"/>
    </source>
</evidence>
<feature type="region of interest" description="Disordered" evidence="3">
    <location>
        <begin position="290"/>
        <end position="327"/>
    </location>
</feature>
<comment type="caution">
    <text evidence="4">The sequence shown here is derived from an EMBL/GenBank/DDBJ whole genome shotgun (WGS) entry which is preliminary data.</text>
</comment>
<name>A0A402CMT6_RHOWR</name>